<protein>
    <submittedName>
        <fullName evidence="1">Uncharacterized protein</fullName>
    </submittedName>
</protein>
<dbReference type="EMBL" id="BMAV01023599">
    <property type="protein sequence ID" value="GFY79484.1"/>
    <property type="molecule type" value="Genomic_DNA"/>
</dbReference>
<organism evidence="1 2">
    <name type="scientific">Trichonephila inaurata madagascariensis</name>
    <dbReference type="NCBI Taxonomy" id="2747483"/>
    <lineage>
        <taxon>Eukaryota</taxon>
        <taxon>Metazoa</taxon>
        <taxon>Ecdysozoa</taxon>
        <taxon>Arthropoda</taxon>
        <taxon>Chelicerata</taxon>
        <taxon>Arachnida</taxon>
        <taxon>Araneae</taxon>
        <taxon>Araneomorphae</taxon>
        <taxon>Entelegynae</taxon>
        <taxon>Araneoidea</taxon>
        <taxon>Nephilidae</taxon>
        <taxon>Trichonephila</taxon>
        <taxon>Trichonephila inaurata</taxon>
    </lineage>
</organism>
<name>A0A8X6YZF8_9ARAC</name>
<accession>A0A8X6YZF8</accession>
<keyword evidence="2" id="KW-1185">Reference proteome</keyword>
<evidence type="ECO:0000313" key="1">
    <source>
        <dbReference type="EMBL" id="GFY79484.1"/>
    </source>
</evidence>
<sequence>MSVVRSSHMEIKSAFGDRKEGNIKRRLYGPFFLCSDFQRGGLKNEVCEVDQWNPRYVGEGDRVRKKKYSVYRVMDHTVIDSCKRQGRWESWKRILFIGCQEVYS</sequence>
<evidence type="ECO:0000313" key="2">
    <source>
        <dbReference type="Proteomes" id="UP000886998"/>
    </source>
</evidence>
<dbReference type="AlphaFoldDB" id="A0A8X6YZF8"/>
<comment type="caution">
    <text evidence="1">The sequence shown here is derived from an EMBL/GenBank/DDBJ whole genome shotgun (WGS) entry which is preliminary data.</text>
</comment>
<reference evidence="1" key="1">
    <citation type="submission" date="2020-08" db="EMBL/GenBank/DDBJ databases">
        <title>Multicomponent nature underlies the extraordinary mechanical properties of spider dragline silk.</title>
        <authorList>
            <person name="Kono N."/>
            <person name="Nakamura H."/>
            <person name="Mori M."/>
            <person name="Yoshida Y."/>
            <person name="Ohtoshi R."/>
            <person name="Malay A.D."/>
            <person name="Moran D.A.P."/>
            <person name="Tomita M."/>
            <person name="Numata K."/>
            <person name="Arakawa K."/>
        </authorList>
    </citation>
    <scope>NUCLEOTIDE SEQUENCE</scope>
</reference>
<gene>
    <name evidence="1" type="ORF">TNIN_155421</name>
</gene>
<dbReference type="Proteomes" id="UP000886998">
    <property type="component" value="Unassembled WGS sequence"/>
</dbReference>
<proteinExistence type="predicted"/>